<comment type="caution">
    <text evidence="2">The sequence shown here is derived from an EMBL/GenBank/DDBJ whole genome shotgun (WGS) entry which is preliminary data.</text>
</comment>
<reference evidence="2" key="1">
    <citation type="journal article" date="2014" name="Front. Microbiol.">
        <title>High frequency of phylogenetically diverse reductive dehalogenase-homologous genes in deep subseafloor sedimentary metagenomes.</title>
        <authorList>
            <person name="Kawai M."/>
            <person name="Futagami T."/>
            <person name="Toyoda A."/>
            <person name="Takaki Y."/>
            <person name="Nishi S."/>
            <person name="Hori S."/>
            <person name="Arai W."/>
            <person name="Tsubouchi T."/>
            <person name="Morono Y."/>
            <person name="Uchiyama I."/>
            <person name="Ito T."/>
            <person name="Fujiyama A."/>
            <person name="Inagaki F."/>
            <person name="Takami H."/>
        </authorList>
    </citation>
    <scope>NUCLEOTIDE SEQUENCE</scope>
    <source>
        <strain evidence="2">Expedition CK06-06</strain>
    </source>
</reference>
<gene>
    <name evidence="2" type="ORF">S01H1_17298</name>
</gene>
<evidence type="ECO:0000256" key="1">
    <source>
        <dbReference type="SAM" id="Phobius"/>
    </source>
</evidence>
<keyword evidence="1" id="KW-1133">Transmembrane helix</keyword>
<keyword evidence="1" id="KW-0472">Membrane</keyword>
<sequence length="59" mass="6768">IEGKRMKLIFHRFWKTLSGIMISLTGFVAFLQSNTKTMLFCIIMILAGLFIVSVSEEKK</sequence>
<proteinExistence type="predicted"/>
<feature type="transmembrane region" description="Helical" evidence="1">
    <location>
        <begin position="12"/>
        <end position="31"/>
    </location>
</feature>
<keyword evidence="1" id="KW-0812">Transmembrane</keyword>
<organism evidence="2">
    <name type="scientific">marine sediment metagenome</name>
    <dbReference type="NCBI Taxonomy" id="412755"/>
    <lineage>
        <taxon>unclassified sequences</taxon>
        <taxon>metagenomes</taxon>
        <taxon>ecological metagenomes</taxon>
    </lineage>
</organism>
<protein>
    <submittedName>
        <fullName evidence="2">Uncharacterized protein</fullName>
    </submittedName>
</protein>
<accession>X0RPT6</accession>
<evidence type="ECO:0000313" key="2">
    <source>
        <dbReference type="EMBL" id="GAF70798.1"/>
    </source>
</evidence>
<dbReference type="EMBL" id="BARS01009167">
    <property type="protein sequence ID" value="GAF70798.1"/>
    <property type="molecule type" value="Genomic_DNA"/>
</dbReference>
<name>X0RPT6_9ZZZZ</name>
<dbReference type="AlphaFoldDB" id="X0RPT6"/>
<feature type="non-terminal residue" evidence="2">
    <location>
        <position position="1"/>
    </location>
</feature>
<feature type="transmembrane region" description="Helical" evidence="1">
    <location>
        <begin position="37"/>
        <end position="55"/>
    </location>
</feature>